<evidence type="ECO:0008006" key="3">
    <source>
        <dbReference type="Google" id="ProtNLM"/>
    </source>
</evidence>
<dbReference type="Proteomes" id="UP000306102">
    <property type="component" value="Unassembled WGS sequence"/>
</dbReference>
<dbReference type="STRING" id="542762.A0A4S4E158"/>
<keyword evidence="2" id="KW-1185">Reference proteome</keyword>
<dbReference type="Gene3D" id="2.130.10.10">
    <property type="entry name" value="YVTN repeat-like/Quinoprotein amine dehydrogenase"/>
    <property type="match status" value="1"/>
</dbReference>
<name>A0A4S4E158_CAMSN</name>
<sequence length="154" mass="17092">MGMSWYIGSALICSKAAIEYGYTLNKDCRCSKTKMVRYHLDEDPKTLKVFPIPLHDSSGTTLHYDHLSISPDGRMLAATHGSTLQWLSAETGQVLDTADRVHDPLIFFFFLFLCDITGIAWSPRAISMGDKQALVLATSSVDKKVKLWAPPNLA</sequence>
<dbReference type="AlphaFoldDB" id="A0A4S4E158"/>
<dbReference type="EMBL" id="SDRB02008758">
    <property type="protein sequence ID" value="THG09104.1"/>
    <property type="molecule type" value="Genomic_DNA"/>
</dbReference>
<evidence type="ECO:0000313" key="1">
    <source>
        <dbReference type="EMBL" id="THG09104.1"/>
    </source>
</evidence>
<evidence type="ECO:0000313" key="2">
    <source>
        <dbReference type="Proteomes" id="UP000306102"/>
    </source>
</evidence>
<protein>
    <recommendedName>
        <fullName evidence="3">Anaphase-promoting complex subunit 4 WD40 domain-containing protein</fullName>
    </recommendedName>
</protein>
<proteinExistence type="predicted"/>
<dbReference type="SUPFAM" id="SSF69322">
    <property type="entry name" value="Tricorn protease domain 2"/>
    <property type="match status" value="1"/>
</dbReference>
<dbReference type="PANTHER" id="PTHR45282">
    <property type="entry name" value="OS03G0858400 PROTEIN"/>
    <property type="match status" value="1"/>
</dbReference>
<dbReference type="PANTHER" id="PTHR45282:SF2">
    <property type="entry name" value="OS03G0858400 PROTEIN"/>
    <property type="match status" value="1"/>
</dbReference>
<reference evidence="1 2" key="1">
    <citation type="journal article" date="2018" name="Proc. Natl. Acad. Sci. U.S.A.">
        <title>Draft genome sequence of Camellia sinensis var. sinensis provides insights into the evolution of the tea genome and tea quality.</title>
        <authorList>
            <person name="Wei C."/>
            <person name="Yang H."/>
            <person name="Wang S."/>
            <person name="Zhao J."/>
            <person name="Liu C."/>
            <person name="Gao L."/>
            <person name="Xia E."/>
            <person name="Lu Y."/>
            <person name="Tai Y."/>
            <person name="She G."/>
            <person name="Sun J."/>
            <person name="Cao H."/>
            <person name="Tong W."/>
            <person name="Gao Q."/>
            <person name="Li Y."/>
            <person name="Deng W."/>
            <person name="Jiang X."/>
            <person name="Wang W."/>
            <person name="Chen Q."/>
            <person name="Zhang S."/>
            <person name="Li H."/>
            <person name="Wu J."/>
            <person name="Wang P."/>
            <person name="Li P."/>
            <person name="Shi C."/>
            <person name="Zheng F."/>
            <person name="Jian J."/>
            <person name="Huang B."/>
            <person name="Shan D."/>
            <person name="Shi M."/>
            <person name="Fang C."/>
            <person name="Yue Y."/>
            <person name="Li F."/>
            <person name="Li D."/>
            <person name="Wei S."/>
            <person name="Han B."/>
            <person name="Jiang C."/>
            <person name="Yin Y."/>
            <person name="Xia T."/>
            <person name="Zhang Z."/>
            <person name="Bennetzen J.L."/>
            <person name="Zhao S."/>
            <person name="Wan X."/>
        </authorList>
    </citation>
    <scope>NUCLEOTIDE SEQUENCE [LARGE SCALE GENOMIC DNA]</scope>
    <source>
        <strain evidence="2">cv. Shuchazao</strain>
        <tissue evidence="1">Leaf</tissue>
    </source>
</reference>
<organism evidence="1 2">
    <name type="scientific">Camellia sinensis var. sinensis</name>
    <name type="common">China tea</name>
    <dbReference type="NCBI Taxonomy" id="542762"/>
    <lineage>
        <taxon>Eukaryota</taxon>
        <taxon>Viridiplantae</taxon>
        <taxon>Streptophyta</taxon>
        <taxon>Embryophyta</taxon>
        <taxon>Tracheophyta</taxon>
        <taxon>Spermatophyta</taxon>
        <taxon>Magnoliopsida</taxon>
        <taxon>eudicotyledons</taxon>
        <taxon>Gunneridae</taxon>
        <taxon>Pentapetalae</taxon>
        <taxon>asterids</taxon>
        <taxon>Ericales</taxon>
        <taxon>Theaceae</taxon>
        <taxon>Camellia</taxon>
    </lineage>
</organism>
<comment type="caution">
    <text evidence="1">The sequence shown here is derived from an EMBL/GenBank/DDBJ whole genome shotgun (WGS) entry which is preliminary data.</text>
</comment>
<dbReference type="InterPro" id="IPR015943">
    <property type="entry name" value="WD40/YVTN_repeat-like_dom_sf"/>
</dbReference>
<gene>
    <name evidence="1" type="ORF">TEA_014884</name>
</gene>
<accession>A0A4S4E158</accession>